<protein>
    <submittedName>
        <fullName evidence="3">Regulatory protein Spx</fullName>
    </submittedName>
</protein>
<dbReference type="OrthoDB" id="9803749at2"/>
<gene>
    <name evidence="3" type="primary">spxA</name>
    <name evidence="3" type="ORF">TRM7615_01161</name>
</gene>
<reference evidence="4" key="1">
    <citation type="submission" date="2018-03" db="EMBL/GenBank/DDBJ databases">
        <authorList>
            <person name="Rodrigo-Torres L."/>
            <person name="Arahal R. D."/>
            <person name="Lucena T."/>
        </authorList>
    </citation>
    <scope>NUCLEOTIDE SEQUENCE [LARGE SCALE GENOMIC DNA]</scope>
    <source>
        <strain evidence="4">CECT 7615</strain>
    </source>
</reference>
<proteinExistence type="inferred from homology"/>
<dbReference type="InterPro" id="IPR036249">
    <property type="entry name" value="Thioredoxin-like_sf"/>
</dbReference>
<keyword evidence="4" id="KW-1185">Reference proteome</keyword>
<organism evidence="3 4">
    <name type="scientific">Falsiruegeria mediterranea M17</name>
    <dbReference type="NCBI Taxonomy" id="1200281"/>
    <lineage>
        <taxon>Bacteria</taxon>
        <taxon>Pseudomonadati</taxon>
        <taxon>Pseudomonadota</taxon>
        <taxon>Alphaproteobacteria</taxon>
        <taxon>Rhodobacterales</taxon>
        <taxon>Roseobacteraceae</taxon>
        <taxon>Falsiruegeria</taxon>
    </lineage>
</organism>
<dbReference type="Proteomes" id="UP000244898">
    <property type="component" value="Unassembled WGS sequence"/>
</dbReference>
<evidence type="ECO:0000256" key="1">
    <source>
        <dbReference type="ARBA" id="ARBA00007198"/>
    </source>
</evidence>
<accession>A0A2R8C5H8</accession>
<dbReference type="AlphaFoldDB" id="A0A2R8C5H8"/>
<dbReference type="SUPFAM" id="SSF52833">
    <property type="entry name" value="Thioredoxin-like"/>
    <property type="match status" value="1"/>
</dbReference>
<comment type="similarity">
    <text evidence="1 2">Belongs to the ArsC family.</text>
</comment>
<dbReference type="Pfam" id="PF03960">
    <property type="entry name" value="ArsC"/>
    <property type="match status" value="1"/>
</dbReference>
<sequence length="109" mass="12505">MMIYGLNTCSICQRARKSLEDEGKEVSFRDVRAEPLSEAELAELIAEFGDRLVDRKSNDYRGLNEWLKASEAEAQILAKPKVMTRPVIRDRNMLYLGWDEAVQKALMPD</sequence>
<dbReference type="PANTHER" id="PTHR30041">
    <property type="entry name" value="ARSENATE REDUCTASE"/>
    <property type="match status" value="1"/>
</dbReference>
<dbReference type="InterPro" id="IPR006660">
    <property type="entry name" value="Arsenate_reductase-like"/>
</dbReference>
<dbReference type="Gene3D" id="3.40.30.10">
    <property type="entry name" value="Glutaredoxin"/>
    <property type="match status" value="1"/>
</dbReference>
<evidence type="ECO:0000313" key="3">
    <source>
        <dbReference type="EMBL" id="SPJ27670.1"/>
    </source>
</evidence>
<evidence type="ECO:0000256" key="2">
    <source>
        <dbReference type="PROSITE-ProRule" id="PRU01282"/>
    </source>
</evidence>
<dbReference type="RefSeq" id="WP_108786010.1">
    <property type="nucleotide sequence ID" value="NZ_ONZG01000002.1"/>
</dbReference>
<dbReference type="EMBL" id="ONZG01000002">
    <property type="protein sequence ID" value="SPJ27670.1"/>
    <property type="molecule type" value="Genomic_DNA"/>
</dbReference>
<evidence type="ECO:0000313" key="4">
    <source>
        <dbReference type="Proteomes" id="UP000244898"/>
    </source>
</evidence>
<name>A0A2R8C5H8_9RHOB</name>
<dbReference type="PROSITE" id="PS51353">
    <property type="entry name" value="ARSC"/>
    <property type="match status" value="1"/>
</dbReference>
<dbReference type="PANTHER" id="PTHR30041:SF8">
    <property type="entry name" value="PROTEIN YFFB"/>
    <property type="match status" value="1"/>
</dbReference>